<dbReference type="RefSeq" id="WP_055061577.1">
    <property type="nucleotide sequence ID" value="NZ_CVRQ01000017.1"/>
</dbReference>
<reference evidence="2" key="1">
    <citation type="submission" date="2015-05" db="EMBL/GenBank/DDBJ databases">
        <authorList>
            <consortium name="Pathogen Informatics"/>
        </authorList>
    </citation>
    <scope>NUCLEOTIDE SEQUENCE [LARGE SCALE GENOMIC DNA]</scope>
    <source>
        <strain evidence="2">T1-815</strain>
    </source>
</reference>
<keyword evidence="2" id="KW-1185">Reference proteome</keyword>
<protein>
    <submittedName>
        <fullName evidence="1">Uncharacterized protein</fullName>
    </submittedName>
</protein>
<dbReference type="AlphaFoldDB" id="A0A0M6WI46"/>
<evidence type="ECO:0000313" key="2">
    <source>
        <dbReference type="Proteomes" id="UP000049472"/>
    </source>
</evidence>
<organism evidence="1 2">
    <name type="scientific">Agathobacter rectalis</name>
    <dbReference type="NCBI Taxonomy" id="39491"/>
    <lineage>
        <taxon>Bacteria</taxon>
        <taxon>Bacillati</taxon>
        <taxon>Bacillota</taxon>
        <taxon>Clostridia</taxon>
        <taxon>Lachnospirales</taxon>
        <taxon>Lachnospiraceae</taxon>
        <taxon>Agathobacter</taxon>
    </lineage>
</organism>
<dbReference type="EMBL" id="CVRQ01000017">
    <property type="protein sequence ID" value="CRL36262.1"/>
    <property type="molecule type" value="Genomic_DNA"/>
</dbReference>
<sequence>MENTELTALVSEMRAEFQIPPYYEDSQLANLAREGECTVGSLNPGCNITTDLTYRMLLKNYMYYAYHHRVSEFMDNYSSVILTWQMETEVEADGNA</sequence>
<dbReference type="Proteomes" id="UP000049472">
    <property type="component" value="Unassembled WGS sequence"/>
</dbReference>
<proteinExistence type="predicted"/>
<name>A0A0M6WI46_9FIRM</name>
<accession>A0A0M6WI46</accession>
<evidence type="ECO:0000313" key="1">
    <source>
        <dbReference type="EMBL" id="CRL36262.1"/>
    </source>
</evidence>
<gene>
    <name evidence="1" type="ORF">T1815_12861</name>
</gene>